<feature type="domain" description="HTH lysR-type" evidence="5">
    <location>
        <begin position="1"/>
        <end position="58"/>
    </location>
</feature>
<dbReference type="Gene3D" id="1.10.10.10">
    <property type="entry name" value="Winged helix-like DNA-binding domain superfamily/Winged helix DNA-binding domain"/>
    <property type="match status" value="1"/>
</dbReference>
<dbReference type="InterPro" id="IPR005119">
    <property type="entry name" value="LysR_subst-bd"/>
</dbReference>
<dbReference type="InterPro" id="IPR000847">
    <property type="entry name" value="LysR_HTH_N"/>
</dbReference>
<keyword evidence="4" id="KW-0804">Transcription</keyword>
<dbReference type="GO" id="GO:0003700">
    <property type="term" value="F:DNA-binding transcription factor activity"/>
    <property type="evidence" value="ECO:0007669"/>
    <property type="project" value="InterPro"/>
</dbReference>
<organism evidence="6 7">
    <name type="scientific">Burkholderia gladioli</name>
    <name type="common">Pseudomonas marginata</name>
    <name type="synonym">Phytomonas marginata</name>
    <dbReference type="NCBI Taxonomy" id="28095"/>
    <lineage>
        <taxon>Bacteria</taxon>
        <taxon>Pseudomonadati</taxon>
        <taxon>Pseudomonadota</taxon>
        <taxon>Betaproteobacteria</taxon>
        <taxon>Burkholderiales</taxon>
        <taxon>Burkholderiaceae</taxon>
        <taxon>Burkholderia</taxon>
    </lineage>
</organism>
<evidence type="ECO:0000256" key="3">
    <source>
        <dbReference type="ARBA" id="ARBA00023125"/>
    </source>
</evidence>
<sequence length="303" mass="32656">MNQRQIEAFRLVMLRGSMTAAAEEMGTSQPSVSRLIAELEAATGLALFVRHGGRIRATDAGTAFYREVDRSFVGLEKLGQAAREIRQFGSGRLRLVAAPIMALSFLPAVIEDFLAEHPRVAVSLEMRSEGTIQRWASSSSCDIGFATTPPEVVEVTSVDLYRLPGVCALPAGHALAARERIVAADLRGERLILPSYADDTRASVDRVLRQAQADQVPAIETPYGATICALVARGLGVGVVNPLAIAGTDPARIVFRPFAPEILFRGFTVCPRWQQEKPIVQVFLAMAQARMAKIRAAIASGSS</sequence>
<proteinExistence type="inferred from homology"/>
<dbReference type="GO" id="GO:0010628">
    <property type="term" value="P:positive regulation of gene expression"/>
    <property type="evidence" value="ECO:0007669"/>
    <property type="project" value="TreeGrafter"/>
</dbReference>
<evidence type="ECO:0000313" key="6">
    <source>
        <dbReference type="EMBL" id="PEH38861.1"/>
    </source>
</evidence>
<dbReference type="InterPro" id="IPR036390">
    <property type="entry name" value="WH_DNA-bd_sf"/>
</dbReference>
<evidence type="ECO:0000259" key="5">
    <source>
        <dbReference type="PROSITE" id="PS50931"/>
    </source>
</evidence>
<evidence type="ECO:0000256" key="4">
    <source>
        <dbReference type="ARBA" id="ARBA00023163"/>
    </source>
</evidence>
<dbReference type="PRINTS" id="PR00039">
    <property type="entry name" value="HTHLYSR"/>
</dbReference>
<dbReference type="PANTHER" id="PTHR30427:SF1">
    <property type="entry name" value="TRANSCRIPTIONAL ACTIVATOR PROTEIN LYSR"/>
    <property type="match status" value="1"/>
</dbReference>
<dbReference type="PANTHER" id="PTHR30427">
    <property type="entry name" value="TRANSCRIPTIONAL ACTIVATOR PROTEIN LYSR"/>
    <property type="match status" value="1"/>
</dbReference>
<dbReference type="SUPFAM" id="SSF53850">
    <property type="entry name" value="Periplasmic binding protein-like II"/>
    <property type="match status" value="1"/>
</dbReference>
<dbReference type="AlphaFoldDB" id="A0A2A7S5K0"/>
<accession>A0A2A7S5K0</accession>
<dbReference type="Proteomes" id="UP000220629">
    <property type="component" value="Unassembled WGS sequence"/>
</dbReference>
<gene>
    <name evidence="6" type="ORF">CRM94_31515</name>
</gene>
<dbReference type="RefSeq" id="WP_096749266.1">
    <property type="nucleotide sequence ID" value="NZ_CADEPO010000005.1"/>
</dbReference>
<dbReference type="EMBL" id="PDDY01000004">
    <property type="protein sequence ID" value="PEH38861.1"/>
    <property type="molecule type" value="Genomic_DNA"/>
</dbReference>
<comment type="similarity">
    <text evidence="1">Belongs to the LysR transcriptional regulatory family.</text>
</comment>
<dbReference type="Gene3D" id="3.40.190.290">
    <property type="match status" value="1"/>
</dbReference>
<dbReference type="InterPro" id="IPR036388">
    <property type="entry name" value="WH-like_DNA-bd_sf"/>
</dbReference>
<evidence type="ECO:0000256" key="1">
    <source>
        <dbReference type="ARBA" id="ARBA00009437"/>
    </source>
</evidence>
<reference evidence="7" key="1">
    <citation type="submission" date="2017-09" db="EMBL/GenBank/DDBJ databases">
        <title>FDA dAtabase for Regulatory Grade micrObial Sequences (FDA-ARGOS): Supporting development and validation of Infectious Disease Dx tests.</title>
        <authorList>
            <person name="Minogue T."/>
            <person name="Wolcott M."/>
            <person name="Wasieloski L."/>
            <person name="Aguilar W."/>
            <person name="Moore D."/>
            <person name="Tallon L."/>
            <person name="Sadzewicz L."/>
            <person name="Ott S."/>
            <person name="Zhao X."/>
            <person name="Nagaraj S."/>
            <person name="Vavikolanu K."/>
            <person name="Aluvathingal J."/>
            <person name="Nadendla S."/>
            <person name="Sichtig H."/>
        </authorList>
    </citation>
    <scope>NUCLEOTIDE SEQUENCE [LARGE SCALE GENOMIC DNA]</scope>
    <source>
        <strain evidence="7">FDAARGOS_390</strain>
    </source>
</reference>
<name>A0A2A7S5K0_BURGA</name>
<dbReference type="Pfam" id="PF03466">
    <property type="entry name" value="LysR_substrate"/>
    <property type="match status" value="1"/>
</dbReference>
<dbReference type="GO" id="GO:0043565">
    <property type="term" value="F:sequence-specific DNA binding"/>
    <property type="evidence" value="ECO:0007669"/>
    <property type="project" value="TreeGrafter"/>
</dbReference>
<dbReference type="PROSITE" id="PS50931">
    <property type="entry name" value="HTH_LYSR"/>
    <property type="match status" value="1"/>
</dbReference>
<protein>
    <submittedName>
        <fullName evidence="6">LysR family transcriptional regulator</fullName>
    </submittedName>
</protein>
<comment type="caution">
    <text evidence="6">The sequence shown here is derived from an EMBL/GenBank/DDBJ whole genome shotgun (WGS) entry which is preliminary data.</text>
</comment>
<evidence type="ECO:0000256" key="2">
    <source>
        <dbReference type="ARBA" id="ARBA00023015"/>
    </source>
</evidence>
<keyword evidence="2" id="KW-0805">Transcription regulation</keyword>
<keyword evidence="3" id="KW-0238">DNA-binding</keyword>
<evidence type="ECO:0000313" key="7">
    <source>
        <dbReference type="Proteomes" id="UP000220629"/>
    </source>
</evidence>
<dbReference type="Pfam" id="PF00126">
    <property type="entry name" value="HTH_1"/>
    <property type="match status" value="1"/>
</dbReference>
<dbReference type="SUPFAM" id="SSF46785">
    <property type="entry name" value="Winged helix' DNA-binding domain"/>
    <property type="match status" value="1"/>
</dbReference>